<evidence type="ECO:0000313" key="2">
    <source>
        <dbReference type="EMBL" id="KAL2089551.1"/>
    </source>
</evidence>
<dbReference type="AlphaFoldDB" id="A0ABD1JRW1"/>
<evidence type="ECO:0000256" key="1">
    <source>
        <dbReference type="SAM" id="Phobius"/>
    </source>
</evidence>
<feature type="transmembrane region" description="Helical" evidence="1">
    <location>
        <begin position="20"/>
        <end position="39"/>
    </location>
</feature>
<protein>
    <submittedName>
        <fullName evidence="2">Uncharacterized protein</fullName>
    </submittedName>
</protein>
<reference evidence="2 3" key="1">
    <citation type="submission" date="2024-09" db="EMBL/GenBank/DDBJ databases">
        <title>A chromosome-level genome assembly of Gray's grenadier anchovy, Coilia grayii.</title>
        <authorList>
            <person name="Fu Z."/>
        </authorList>
    </citation>
    <scope>NUCLEOTIDE SEQUENCE [LARGE SCALE GENOMIC DNA]</scope>
    <source>
        <strain evidence="2">G4</strain>
        <tissue evidence="2">Muscle</tissue>
    </source>
</reference>
<keyword evidence="1" id="KW-1133">Transmembrane helix</keyword>
<dbReference type="EMBL" id="JBHFQA010000012">
    <property type="protein sequence ID" value="KAL2089551.1"/>
    <property type="molecule type" value="Genomic_DNA"/>
</dbReference>
<evidence type="ECO:0000313" key="3">
    <source>
        <dbReference type="Proteomes" id="UP001591681"/>
    </source>
</evidence>
<proteinExistence type="predicted"/>
<keyword evidence="1" id="KW-0472">Membrane</keyword>
<accession>A0ABD1JRW1</accession>
<name>A0ABD1JRW1_9TELE</name>
<keyword evidence="3" id="KW-1185">Reference proteome</keyword>
<keyword evidence="1" id="KW-0812">Transmembrane</keyword>
<gene>
    <name evidence="2" type="ORF">ACEWY4_014239</name>
</gene>
<dbReference type="Proteomes" id="UP001591681">
    <property type="component" value="Unassembled WGS sequence"/>
</dbReference>
<organism evidence="2 3">
    <name type="scientific">Coilia grayii</name>
    <name type="common">Gray's grenadier anchovy</name>
    <dbReference type="NCBI Taxonomy" id="363190"/>
    <lineage>
        <taxon>Eukaryota</taxon>
        <taxon>Metazoa</taxon>
        <taxon>Chordata</taxon>
        <taxon>Craniata</taxon>
        <taxon>Vertebrata</taxon>
        <taxon>Euteleostomi</taxon>
        <taxon>Actinopterygii</taxon>
        <taxon>Neopterygii</taxon>
        <taxon>Teleostei</taxon>
        <taxon>Clupei</taxon>
        <taxon>Clupeiformes</taxon>
        <taxon>Clupeoidei</taxon>
        <taxon>Engraulidae</taxon>
        <taxon>Coilinae</taxon>
        <taxon>Coilia</taxon>
    </lineage>
</organism>
<feature type="transmembrane region" description="Helical" evidence="1">
    <location>
        <begin position="51"/>
        <end position="77"/>
    </location>
</feature>
<comment type="caution">
    <text evidence="2">The sequence shown here is derived from an EMBL/GenBank/DDBJ whole genome shotgun (WGS) entry which is preliminary data.</text>
</comment>
<sequence>MQIKWIKRFLLRLMRDPPFLLALLLIILTICPFIILSFSKGLFSINVWFEVLSLGLSVLFGPFGFGVFAVVFIYGLVKAGFGPTLVNIQQRWTGWMYEFNLVIWDMEYALEQEKGKAIVVYYAKKSSKERSSSEQKEPYDEEKELTQHFYDGRMKYFGYQNYVRFLLKNAEDLKAQLKASVSEQNPAGDPMLLEEARLGRMLLRQEARRIDERLKDGTWG</sequence>